<keyword evidence="3" id="KW-1185">Reference proteome</keyword>
<dbReference type="RefSeq" id="WP_027313857.1">
    <property type="nucleotide sequence ID" value="NZ_JBHLZN010000001.1"/>
</dbReference>
<organism evidence="2 3">
    <name type="scientific">Balneatrix alpica</name>
    <dbReference type="NCBI Taxonomy" id="75684"/>
    <lineage>
        <taxon>Bacteria</taxon>
        <taxon>Pseudomonadati</taxon>
        <taxon>Pseudomonadota</taxon>
        <taxon>Gammaproteobacteria</taxon>
        <taxon>Oceanospirillales</taxon>
        <taxon>Balneatrichaceae</taxon>
        <taxon>Balneatrix</taxon>
    </lineage>
</organism>
<feature type="signal peptide" evidence="1">
    <location>
        <begin position="1"/>
        <end position="23"/>
    </location>
</feature>
<feature type="chain" id="PRO_5045219401" evidence="1">
    <location>
        <begin position="24"/>
        <end position="309"/>
    </location>
</feature>
<evidence type="ECO:0000313" key="2">
    <source>
        <dbReference type="EMBL" id="MFB9885792.1"/>
    </source>
</evidence>
<dbReference type="Pfam" id="PF07148">
    <property type="entry name" value="MalM"/>
    <property type="match status" value="1"/>
</dbReference>
<name>A0ABV5Z928_9GAMM</name>
<dbReference type="Proteomes" id="UP001589628">
    <property type="component" value="Unassembled WGS sequence"/>
</dbReference>
<proteinExistence type="predicted"/>
<evidence type="ECO:0000313" key="3">
    <source>
        <dbReference type="Proteomes" id="UP001589628"/>
    </source>
</evidence>
<reference evidence="2 3" key="1">
    <citation type="submission" date="2024-09" db="EMBL/GenBank/DDBJ databases">
        <authorList>
            <person name="Sun Q."/>
            <person name="Mori K."/>
        </authorList>
    </citation>
    <scope>NUCLEOTIDE SEQUENCE [LARGE SCALE GENOMIC DNA]</scope>
    <source>
        <strain evidence="2 3">ATCC 51285</strain>
    </source>
</reference>
<dbReference type="EMBL" id="JBHLZN010000001">
    <property type="protein sequence ID" value="MFB9885792.1"/>
    <property type="molecule type" value="Genomic_DNA"/>
</dbReference>
<keyword evidence="1" id="KW-0732">Signal</keyword>
<gene>
    <name evidence="2" type="ORF">ACFFLH_05170</name>
</gene>
<comment type="caution">
    <text evidence="2">The sequence shown here is derived from an EMBL/GenBank/DDBJ whole genome shotgun (WGS) entry which is preliminary data.</text>
</comment>
<dbReference type="InterPro" id="IPR010794">
    <property type="entry name" value="MalM"/>
</dbReference>
<dbReference type="PROSITE" id="PS51257">
    <property type="entry name" value="PROKAR_LIPOPROTEIN"/>
    <property type="match status" value="1"/>
</dbReference>
<protein>
    <submittedName>
        <fullName evidence="2">MalM family protein</fullName>
    </submittedName>
</protein>
<sequence length="309" mass="33214">MFKLFSLAMLAITLTGCVGVANQAVAPASAAQPAPAAACCTELSSLPYHALEINRSLDWSLDSQAPRFNFAEGSSYVAAFKLPERSHSFVVKLHSLAGKTVLSPTVMLLDANFQQTRLLTEQDFIYVPAQGFKGDSLDTQFRIDRSLGPDPRNESYMLIYTTPAQLQGATTLVHPAKAFAKAHGVEPPNIADPIAPHAATGLLQISLQEERGGGSAIRDYLPAWIAPKTESLAQGQYQPGRQPAQPMGQALTPTPAALAQTEAYFEQAVGQALAAGNMELALQLVEEAQRVGAKRARQYFLQRVAVQPQ</sequence>
<accession>A0ABV5Z928</accession>
<evidence type="ECO:0000256" key="1">
    <source>
        <dbReference type="SAM" id="SignalP"/>
    </source>
</evidence>